<dbReference type="Pfam" id="PF00293">
    <property type="entry name" value="NUDIX"/>
    <property type="match status" value="1"/>
</dbReference>
<dbReference type="InterPro" id="IPR015797">
    <property type="entry name" value="NUDIX_hydrolase-like_dom_sf"/>
</dbReference>
<sequence length="185" mass="20097">MERISGREVYRNAWMSVREDRVRRADGGEGVYGVVDKPDFALVVPYQGDGEGVAVDGVAGEGFWMVEQFRYPVGRRAWEFPQGTSTTGAEAEALARDELEEETGLRAGSLHRIGFLYAAYGMSSQGCSVWLATDLVAGRPRREETEADMVSGFVPRGRVRDLVAAGGIADGPSLAALWMAEAHLP</sequence>
<keyword evidence="5" id="KW-1185">Reference proteome</keyword>
<comment type="caution">
    <text evidence="4">The sequence shown here is derived from an EMBL/GenBank/DDBJ whole genome shotgun (WGS) entry which is preliminary data.</text>
</comment>
<dbReference type="Proteomes" id="UP001589748">
    <property type="component" value="Unassembled WGS sequence"/>
</dbReference>
<dbReference type="SUPFAM" id="SSF55811">
    <property type="entry name" value="Nudix"/>
    <property type="match status" value="1"/>
</dbReference>
<evidence type="ECO:0000256" key="2">
    <source>
        <dbReference type="ARBA" id="ARBA00022801"/>
    </source>
</evidence>
<proteinExistence type="predicted"/>
<accession>A0ABV5LMT7</accession>
<evidence type="ECO:0000313" key="4">
    <source>
        <dbReference type="EMBL" id="MFB9375400.1"/>
    </source>
</evidence>
<protein>
    <submittedName>
        <fullName evidence="4">NUDIX domain-containing protein</fullName>
    </submittedName>
</protein>
<reference evidence="4 5" key="1">
    <citation type="submission" date="2024-09" db="EMBL/GenBank/DDBJ databases">
        <authorList>
            <person name="Sun Q."/>
            <person name="Mori K."/>
        </authorList>
    </citation>
    <scope>NUCLEOTIDE SEQUENCE [LARGE SCALE GENOMIC DNA]</scope>
    <source>
        <strain evidence="4 5">TISTR 1856</strain>
    </source>
</reference>
<name>A0ABV5LMT7_9ACTN</name>
<dbReference type="RefSeq" id="WP_380136376.1">
    <property type="nucleotide sequence ID" value="NZ_JBHLUI010000006.1"/>
</dbReference>
<evidence type="ECO:0000256" key="1">
    <source>
        <dbReference type="ARBA" id="ARBA00001946"/>
    </source>
</evidence>
<dbReference type="PANTHER" id="PTHR11839">
    <property type="entry name" value="UDP/ADP-SUGAR PYROPHOSPHATASE"/>
    <property type="match status" value="1"/>
</dbReference>
<dbReference type="InterPro" id="IPR000086">
    <property type="entry name" value="NUDIX_hydrolase_dom"/>
</dbReference>
<organism evidence="4 5">
    <name type="scientific">Kineococcus gynurae</name>
    <dbReference type="NCBI Taxonomy" id="452979"/>
    <lineage>
        <taxon>Bacteria</taxon>
        <taxon>Bacillati</taxon>
        <taxon>Actinomycetota</taxon>
        <taxon>Actinomycetes</taxon>
        <taxon>Kineosporiales</taxon>
        <taxon>Kineosporiaceae</taxon>
        <taxon>Kineococcus</taxon>
    </lineage>
</organism>
<evidence type="ECO:0000313" key="5">
    <source>
        <dbReference type="Proteomes" id="UP001589748"/>
    </source>
</evidence>
<evidence type="ECO:0000259" key="3">
    <source>
        <dbReference type="Pfam" id="PF00293"/>
    </source>
</evidence>
<dbReference type="CDD" id="cd24161">
    <property type="entry name" value="NUDIX_ADPRase_Ndx2"/>
    <property type="match status" value="1"/>
</dbReference>
<dbReference type="PANTHER" id="PTHR11839:SF18">
    <property type="entry name" value="NUDIX HYDROLASE DOMAIN-CONTAINING PROTEIN"/>
    <property type="match status" value="1"/>
</dbReference>
<dbReference type="Gene3D" id="3.90.79.10">
    <property type="entry name" value="Nucleoside Triphosphate Pyrophosphohydrolase"/>
    <property type="match status" value="1"/>
</dbReference>
<gene>
    <name evidence="4" type="ORF">ACFFVI_00305</name>
</gene>
<dbReference type="EMBL" id="JBHMDM010000001">
    <property type="protein sequence ID" value="MFB9375400.1"/>
    <property type="molecule type" value="Genomic_DNA"/>
</dbReference>
<keyword evidence="2" id="KW-0378">Hydrolase</keyword>
<comment type="cofactor">
    <cofactor evidence="1">
        <name>Mg(2+)</name>
        <dbReference type="ChEBI" id="CHEBI:18420"/>
    </cofactor>
</comment>
<feature type="domain" description="Nudix hydrolase" evidence="3">
    <location>
        <begin position="59"/>
        <end position="155"/>
    </location>
</feature>